<dbReference type="InterPro" id="IPR036286">
    <property type="entry name" value="LexA/Signal_pep-like_sf"/>
</dbReference>
<name>A0A6M0RPM2_9CYAN</name>
<reference evidence="2 3" key="1">
    <citation type="journal article" date="2020" name="Microb. Ecol.">
        <title>Ecogenomics of the Marine Benthic Filamentous Cyanobacterium Adonisia.</title>
        <authorList>
            <person name="Walter J.M."/>
            <person name="Coutinho F.H."/>
            <person name="Leomil L."/>
            <person name="Hargreaves P.I."/>
            <person name="Campeao M.E."/>
            <person name="Vieira V.V."/>
            <person name="Silva B.S."/>
            <person name="Fistarol G.O."/>
            <person name="Salomon P.S."/>
            <person name="Sawabe T."/>
            <person name="Mino S."/>
            <person name="Hosokawa M."/>
            <person name="Miyashita H."/>
            <person name="Maruyama F."/>
            <person name="van Verk M.C."/>
            <person name="Dutilh B.E."/>
            <person name="Thompson C.C."/>
            <person name="Thompson F.L."/>
        </authorList>
    </citation>
    <scope>NUCLEOTIDE SEQUENCE [LARGE SCALE GENOMIC DNA]</scope>
    <source>
        <strain evidence="2 3">CCMR0081</strain>
    </source>
</reference>
<accession>A0A6M0RPM2</accession>
<proteinExistence type="predicted"/>
<sequence>MEFPIPGDAIEQRLDLNQYLIKRSAAKFLMRVADNMATHDDVQSGDLLIVELTSQRLRYRSLTGQPGTLVVAVQDGELMVTRLSTDESRPIDLWGVVTSLIRQFS</sequence>
<evidence type="ECO:0000313" key="3">
    <source>
        <dbReference type="Proteomes" id="UP000481033"/>
    </source>
</evidence>
<gene>
    <name evidence="2" type="ORF">DXZ20_18635</name>
</gene>
<dbReference type="RefSeq" id="WP_163665513.1">
    <property type="nucleotide sequence ID" value="NZ_QXHD01000004.1"/>
</dbReference>
<dbReference type="EMBL" id="QXHD01000004">
    <property type="protein sequence ID" value="NEZ57641.1"/>
    <property type="molecule type" value="Genomic_DNA"/>
</dbReference>
<dbReference type="Proteomes" id="UP000481033">
    <property type="component" value="Unassembled WGS sequence"/>
</dbReference>
<evidence type="ECO:0000313" key="2">
    <source>
        <dbReference type="EMBL" id="NEZ57641.1"/>
    </source>
</evidence>
<keyword evidence="3" id="KW-1185">Reference proteome</keyword>
<dbReference type="AlphaFoldDB" id="A0A6M0RPM2"/>
<dbReference type="Pfam" id="PF00717">
    <property type="entry name" value="Peptidase_S24"/>
    <property type="match status" value="1"/>
</dbReference>
<dbReference type="SUPFAM" id="SSF51306">
    <property type="entry name" value="LexA/Signal peptidase"/>
    <property type="match status" value="1"/>
</dbReference>
<dbReference type="Gene3D" id="2.10.109.10">
    <property type="entry name" value="Umud Fragment, subunit A"/>
    <property type="match status" value="1"/>
</dbReference>
<comment type="caution">
    <text evidence="2">The sequence shown here is derived from an EMBL/GenBank/DDBJ whole genome shotgun (WGS) entry which is preliminary data.</text>
</comment>
<dbReference type="InterPro" id="IPR015927">
    <property type="entry name" value="Peptidase_S24_S26A/B/C"/>
</dbReference>
<protein>
    <submittedName>
        <fullName evidence="2">DNA repair protein</fullName>
    </submittedName>
</protein>
<feature type="domain" description="Peptidase S24/S26A/S26B/S26C" evidence="1">
    <location>
        <begin position="8"/>
        <end position="88"/>
    </location>
</feature>
<organism evidence="2 3">
    <name type="scientific">Adonisia turfae CCMR0081</name>
    <dbReference type="NCBI Taxonomy" id="2292702"/>
    <lineage>
        <taxon>Bacteria</taxon>
        <taxon>Bacillati</taxon>
        <taxon>Cyanobacteriota</taxon>
        <taxon>Adonisia</taxon>
        <taxon>Adonisia turfae</taxon>
    </lineage>
</organism>
<evidence type="ECO:0000259" key="1">
    <source>
        <dbReference type="Pfam" id="PF00717"/>
    </source>
</evidence>